<evidence type="ECO:0000313" key="2">
    <source>
        <dbReference type="Proteomes" id="UP000297998"/>
    </source>
</evidence>
<dbReference type="OrthoDB" id="1447760at2"/>
<evidence type="ECO:0000313" key="1">
    <source>
        <dbReference type="EMBL" id="TGN29691.1"/>
    </source>
</evidence>
<proteinExistence type="predicted"/>
<reference evidence="1 2" key="1">
    <citation type="submission" date="2019-03" db="EMBL/GenBank/DDBJ databases">
        <title>Empedobacter tilapiae sp. nov., isolated from an intestine of Nile tilapia Oreochromis niloticus.</title>
        <authorList>
            <person name="Kim Y.-O."/>
            <person name="Yoon J.-H."/>
        </authorList>
    </citation>
    <scope>NUCLEOTIDE SEQUENCE [LARGE SCALE GENOMIC DNA]</scope>
    <source>
        <strain evidence="1 2">MRS2</strain>
    </source>
</reference>
<dbReference type="EMBL" id="SRPE01000002">
    <property type="protein sequence ID" value="TGN29691.1"/>
    <property type="molecule type" value="Genomic_DNA"/>
</dbReference>
<keyword evidence="2" id="KW-1185">Reference proteome</keyword>
<dbReference type="RefSeq" id="WP_135834401.1">
    <property type="nucleotide sequence ID" value="NZ_CAUQWU010000010.1"/>
</dbReference>
<protein>
    <submittedName>
        <fullName evidence="1">Uncharacterized protein</fullName>
    </submittedName>
</protein>
<accession>A0A4Z1BJD5</accession>
<dbReference type="Proteomes" id="UP000297998">
    <property type="component" value="Unassembled WGS sequence"/>
</dbReference>
<dbReference type="AlphaFoldDB" id="A0A4Z1BJD5"/>
<sequence length="80" mass="9391">MKHNDLEINRLIERLETLGILVENITTSGFGSMLNFEMTYQLPNQSISNSINFRRFDIQDVYLYFKESVNQKGNLLFVDL</sequence>
<gene>
    <name evidence="1" type="ORF">E4J94_03020</name>
</gene>
<organism evidence="1 2">
    <name type="scientific">Empedobacter tilapiae</name>
    <dbReference type="NCBI Taxonomy" id="2491114"/>
    <lineage>
        <taxon>Bacteria</taxon>
        <taxon>Pseudomonadati</taxon>
        <taxon>Bacteroidota</taxon>
        <taxon>Flavobacteriia</taxon>
        <taxon>Flavobacteriales</taxon>
        <taxon>Weeksellaceae</taxon>
        <taxon>Empedobacter</taxon>
    </lineage>
</organism>
<name>A0A4Z1BJD5_9FLAO</name>
<comment type="caution">
    <text evidence="1">The sequence shown here is derived from an EMBL/GenBank/DDBJ whole genome shotgun (WGS) entry which is preliminary data.</text>
</comment>